<keyword evidence="4" id="KW-1185">Reference proteome</keyword>
<dbReference type="Proteomes" id="UP001177670">
    <property type="component" value="Unassembled WGS sequence"/>
</dbReference>
<sequence>MKFIVLALLCVVAYAAAQAEPEAIEEYHGSPRFRRDDGKGSVSATVTKPLGGPERNPSLDIDYKQRIHDKNGWNADAYGGASFRPGQSTQPHAGVSFNRDFKNGYIGGFGQAQRQPGGRIRPEFGVQGGFRFRRDANDVESEEMGY</sequence>
<protein>
    <recommendedName>
        <fullName evidence="5">Hymenoptaecin</fullName>
    </recommendedName>
</protein>
<feature type="signal peptide" evidence="2">
    <location>
        <begin position="1"/>
        <end position="19"/>
    </location>
</feature>
<organism evidence="3 4">
    <name type="scientific">Melipona bicolor</name>
    <dbReference type="NCBI Taxonomy" id="60889"/>
    <lineage>
        <taxon>Eukaryota</taxon>
        <taxon>Metazoa</taxon>
        <taxon>Ecdysozoa</taxon>
        <taxon>Arthropoda</taxon>
        <taxon>Hexapoda</taxon>
        <taxon>Insecta</taxon>
        <taxon>Pterygota</taxon>
        <taxon>Neoptera</taxon>
        <taxon>Endopterygota</taxon>
        <taxon>Hymenoptera</taxon>
        <taxon>Apocrita</taxon>
        <taxon>Aculeata</taxon>
        <taxon>Apoidea</taxon>
        <taxon>Anthophila</taxon>
        <taxon>Apidae</taxon>
        <taxon>Melipona</taxon>
    </lineage>
</organism>
<comment type="caution">
    <text evidence="3">The sequence shown here is derived from an EMBL/GenBank/DDBJ whole genome shotgun (WGS) entry which is preliminary data.</text>
</comment>
<feature type="chain" id="PRO_5041466332" description="Hymenoptaecin" evidence="2">
    <location>
        <begin position="20"/>
        <end position="146"/>
    </location>
</feature>
<dbReference type="AlphaFoldDB" id="A0AA40G062"/>
<accession>A0AA40G062</accession>
<reference evidence="3" key="1">
    <citation type="submission" date="2021-10" db="EMBL/GenBank/DDBJ databases">
        <title>Melipona bicolor Genome sequencing and assembly.</title>
        <authorList>
            <person name="Araujo N.S."/>
            <person name="Arias M.C."/>
        </authorList>
    </citation>
    <scope>NUCLEOTIDE SEQUENCE</scope>
    <source>
        <strain evidence="3">USP_2M_L1-L4_2017</strain>
        <tissue evidence="3">Whole body</tissue>
    </source>
</reference>
<evidence type="ECO:0000313" key="3">
    <source>
        <dbReference type="EMBL" id="KAK1128485.1"/>
    </source>
</evidence>
<evidence type="ECO:0000256" key="2">
    <source>
        <dbReference type="SAM" id="SignalP"/>
    </source>
</evidence>
<keyword evidence="2" id="KW-0732">Signal</keyword>
<gene>
    <name evidence="3" type="ORF">K0M31_002944</name>
</gene>
<dbReference type="EMBL" id="JAHYIQ010000010">
    <property type="protein sequence ID" value="KAK1128485.1"/>
    <property type="molecule type" value="Genomic_DNA"/>
</dbReference>
<evidence type="ECO:0000256" key="1">
    <source>
        <dbReference type="SAM" id="MobiDB-lite"/>
    </source>
</evidence>
<feature type="region of interest" description="Disordered" evidence="1">
    <location>
        <begin position="28"/>
        <end position="60"/>
    </location>
</feature>
<feature type="region of interest" description="Disordered" evidence="1">
    <location>
        <begin position="106"/>
        <end position="126"/>
    </location>
</feature>
<proteinExistence type="predicted"/>
<feature type="region of interest" description="Disordered" evidence="1">
    <location>
        <begin position="78"/>
        <end position="97"/>
    </location>
</feature>
<feature type="compositionally biased region" description="Basic and acidic residues" evidence="1">
    <location>
        <begin position="28"/>
        <end position="39"/>
    </location>
</feature>
<evidence type="ECO:0008006" key="5">
    <source>
        <dbReference type="Google" id="ProtNLM"/>
    </source>
</evidence>
<name>A0AA40G062_9HYME</name>
<evidence type="ECO:0000313" key="4">
    <source>
        <dbReference type="Proteomes" id="UP001177670"/>
    </source>
</evidence>